<keyword evidence="2" id="KW-0479">Metal-binding</keyword>
<proteinExistence type="predicted"/>
<accession>A0A9W4N3Z8</accession>
<dbReference type="GO" id="GO:0003677">
    <property type="term" value="F:DNA binding"/>
    <property type="evidence" value="ECO:0007669"/>
    <property type="project" value="UniProtKB-KW"/>
</dbReference>
<dbReference type="EMBL" id="CAJVOS010000071">
    <property type="protein sequence ID" value="CAG8245455.1"/>
    <property type="molecule type" value="Genomic_DNA"/>
</dbReference>
<feature type="region of interest" description="Disordered" evidence="7">
    <location>
        <begin position="1"/>
        <end position="20"/>
    </location>
</feature>
<dbReference type="InterPro" id="IPR050613">
    <property type="entry name" value="Sec_Metabolite_Reg"/>
</dbReference>
<feature type="compositionally biased region" description="Basic and acidic residues" evidence="7">
    <location>
        <begin position="76"/>
        <end position="86"/>
    </location>
</feature>
<evidence type="ECO:0000256" key="4">
    <source>
        <dbReference type="ARBA" id="ARBA00023125"/>
    </source>
</evidence>
<gene>
    <name evidence="9" type="ORF">POLS_LOCUS8643</name>
</gene>
<sequence>MDTGSPINALNGARATDSPSKQLTPFSCVVCHKRKVKCDRQEPCSNCAKANVECVYRAPPPRRKRGLDANGSVSQERAKSLKRDAAPHGSHTASRRDSAGEERSDERAGGSGRMIMKDGNSIYLENNLWTSVSNELPNAADVLGDVSDTGTENLAHDVDDEYTILSPPVTKKPLAELHPSPLHIFKLWQAFLENVNPLTKVVHVPTVQQQILEAMSDLPKASKELETLMFAIYCIAIVSMEPEEVERSFGESKRGLLLRYRQGAQLAFKNASLLRTSSLTVLQAFMLYLLSMRAFSDTHTIWTLCGIATRIAQRIGVHRDGSNHGLSVFETEMRRRVWFQLMIIDVTSAQSCGVSSSLLPASIDVQPPMNANDSDLDPRMTEPACEKQGPTEMIFVLARSALGQWLRRLSSGVSSSNTGPWANLSSSSMPLEEKDKTIDELEDFMESEFLRYCDKSIPLHMQTRLMVRSAVHYTRLMAHHPRQYQYQKVRLSPSEKSIIFESALKMTKYADHAQNNPVVRRFSWHTMNHMPWDAIIFMLSELRHRTDPEEKSTVWQLIGSVYSENTLKAGNKASTPLHKAIESLIVKAWRAYIGECNLKRRAPTPCPSIVASLLANAPGIPEPQATERAVEVERDTEPPAQPGHEFATSNYGPEGERFDFMMGDSPVDWNEWDNLLNQFQSSLADDTTYLG</sequence>
<feature type="region of interest" description="Disordered" evidence="7">
    <location>
        <begin position="59"/>
        <end position="114"/>
    </location>
</feature>
<dbReference type="InterPro" id="IPR036864">
    <property type="entry name" value="Zn2-C6_fun-type_DNA-bd_sf"/>
</dbReference>
<keyword evidence="4" id="KW-0238">DNA-binding</keyword>
<dbReference type="PROSITE" id="PS50048">
    <property type="entry name" value="ZN2_CY6_FUNGAL_2"/>
    <property type="match status" value="1"/>
</dbReference>
<evidence type="ECO:0000256" key="2">
    <source>
        <dbReference type="ARBA" id="ARBA00022723"/>
    </source>
</evidence>
<dbReference type="SUPFAM" id="SSF57701">
    <property type="entry name" value="Zn2/Cys6 DNA-binding domain"/>
    <property type="match status" value="1"/>
</dbReference>
<name>A0A9W4N3Z8_PENOL</name>
<comment type="subcellular location">
    <subcellularLocation>
        <location evidence="1">Nucleus</location>
    </subcellularLocation>
</comment>
<dbReference type="GO" id="GO:0006351">
    <property type="term" value="P:DNA-templated transcription"/>
    <property type="evidence" value="ECO:0007669"/>
    <property type="project" value="InterPro"/>
</dbReference>
<comment type="caution">
    <text evidence="9">The sequence shown here is derived from an EMBL/GenBank/DDBJ whole genome shotgun (WGS) entry which is preliminary data.</text>
</comment>
<dbReference type="SMART" id="SM00066">
    <property type="entry name" value="GAL4"/>
    <property type="match status" value="1"/>
</dbReference>
<dbReference type="PROSITE" id="PS00463">
    <property type="entry name" value="ZN2_CY6_FUNGAL_1"/>
    <property type="match status" value="1"/>
</dbReference>
<evidence type="ECO:0000313" key="9">
    <source>
        <dbReference type="EMBL" id="CAG8245455.1"/>
    </source>
</evidence>
<dbReference type="OrthoDB" id="2269373at2759"/>
<dbReference type="GO" id="GO:0000981">
    <property type="term" value="F:DNA-binding transcription factor activity, RNA polymerase II-specific"/>
    <property type="evidence" value="ECO:0007669"/>
    <property type="project" value="InterPro"/>
</dbReference>
<keyword evidence="6" id="KW-0539">Nucleus</keyword>
<keyword evidence="3" id="KW-0805">Transcription regulation</keyword>
<dbReference type="GO" id="GO:0005634">
    <property type="term" value="C:nucleus"/>
    <property type="evidence" value="ECO:0007669"/>
    <property type="project" value="UniProtKB-SubCell"/>
</dbReference>
<dbReference type="PANTHER" id="PTHR31001">
    <property type="entry name" value="UNCHARACTERIZED TRANSCRIPTIONAL REGULATORY PROTEIN"/>
    <property type="match status" value="1"/>
</dbReference>
<dbReference type="CDD" id="cd12148">
    <property type="entry name" value="fungal_TF_MHR"/>
    <property type="match status" value="1"/>
</dbReference>
<dbReference type="Pfam" id="PF00172">
    <property type="entry name" value="Zn_clus"/>
    <property type="match status" value="1"/>
</dbReference>
<keyword evidence="10" id="KW-1185">Reference proteome</keyword>
<dbReference type="GO" id="GO:0008270">
    <property type="term" value="F:zinc ion binding"/>
    <property type="evidence" value="ECO:0007669"/>
    <property type="project" value="InterPro"/>
</dbReference>
<dbReference type="Proteomes" id="UP001153618">
    <property type="component" value="Unassembled WGS sequence"/>
</dbReference>
<evidence type="ECO:0000313" key="10">
    <source>
        <dbReference type="Proteomes" id="UP001153618"/>
    </source>
</evidence>
<evidence type="ECO:0000256" key="5">
    <source>
        <dbReference type="ARBA" id="ARBA00023163"/>
    </source>
</evidence>
<dbReference type="AlphaFoldDB" id="A0A9W4N3Z8"/>
<feature type="compositionally biased region" description="Basic and acidic residues" evidence="7">
    <location>
        <begin position="94"/>
        <end position="108"/>
    </location>
</feature>
<reference evidence="9" key="1">
    <citation type="submission" date="2021-07" db="EMBL/GenBank/DDBJ databases">
        <authorList>
            <person name="Branca A.L. A."/>
        </authorList>
    </citation>
    <scope>NUCLEOTIDE SEQUENCE</scope>
</reference>
<dbReference type="InterPro" id="IPR007219">
    <property type="entry name" value="XnlR_reg_dom"/>
</dbReference>
<organism evidence="9 10">
    <name type="scientific">Penicillium olsonii</name>
    <dbReference type="NCBI Taxonomy" id="99116"/>
    <lineage>
        <taxon>Eukaryota</taxon>
        <taxon>Fungi</taxon>
        <taxon>Dikarya</taxon>
        <taxon>Ascomycota</taxon>
        <taxon>Pezizomycotina</taxon>
        <taxon>Eurotiomycetes</taxon>
        <taxon>Eurotiomycetidae</taxon>
        <taxon>Eurotiales</taxon>
        <taxon>Aspergillaceae</taxon>
        <taxon>Penicillium</taxon>
    </lineage>
</organism>
<evidence type="ECO:0000256" key="3">
    <source>
        <dbReference type="ARBA" id="ARBA00023015"/>
    </source>
</evidence>
<evidence type="ECO:0000256" key="6">
    <source>
        <dbReference type="ARBA" id="ARBA00023242"/>
    </source>
</evidence>
<dbReference type="Pfam" id="PF04082">
    <property type="entry name" value="Fungal_trans"/>
    <property type="match status" value="1"/>
</dbReference>
<feature type="domain" description="Zn(2)-C6 fungal-type" evidence="8">
    <location>
        <begin position="27"/>
        <end position="56"/>
    </location>
</feature>
<dbReference type="SMART" id="SM00906">
    <property type="entry name" value="Fungal_trans"/>
    <property type="match status" value="1"/>
</dbReference>
<protein>
    <recommendedName>
        <fullName evidence="8">Zn(2)-C6 fungal-type domain-containing protein</fullName>
    </recommendedName>
</protein>
<dbReference type="Gene3D" id="4.10.240.10">
    <property type="entry name" value="Zn(2)-C6 fungal-type DNA-binding domain"/>
    <property type="match status" value="1"/>
</dbReference>
<dbReference type="PANTHER" id="PTHR31001:SF85">
    <property type="entry name" value="ZN(II)2CYS6 TRANSCRIPTION FACTOR (EUROFUNG)"/>
    <property type="match status" value="1"/>
</dbReference>
<dbReference type="InterPro" id="IPR001138">
    <property type="entry name" value="Zn2Cys6_DnaBD"/>
</dbReference>
<feature type="region of interest" description="Disordered" evidence="7">
    <location>
        <begin position="633"/>
        <end position="652"/>
    </location>
</feature>
<keyword evidence="5" id="KW-0804">Transcription</keyword>
<dbReference type="CDD" id="cd00067">
    <property type="entry name" value="GAL4"/>
    <property type="match status" value="1"/>
</dbReference>
<evidence type="ECO:0000256" key="1">
    <source>
        <dbReference type="ARBA" id="ARBA00004123"/>
    </source>
</evidence>
<evidence type="ECO:0000256" key="7">
    <source>
        <dbReference type="SAM" id="MobiDB-lite"/>
    </source>
</evidence>
<evidence type="ECO:0000259" key="8">
    <source>
        <dbReference type="PROSITE" id="PS50048"/>
    </source>
</evidence>